<feature type="region of interest" description="Disordered" evidence="3">
    <location>
        <begin position="99"/>
        <end position="125"/>
    </location>
</feature>
<keyword evidence="6" id="KW-0396">Initiation factor</keyword>
<sequence>MEIDVGTNNLFRFMFGNVDEAGDLDVDYLDDDAKDHLAALPESLCSPLIDFSHTLADSIHQDYDHENKAEDAVHYEDIDEQYVEISQVTLDNLGQKTSCFDNENYDEDEQEDDIQEPLSDQKSRTPSLSVLYMEEDGRAVLRFSQIFGNHEPMNKRKKKSCRYSSLYKDRDNNKSFYAVEEDDDEAFLRGPCQYSSSFTMKETSTVYNEESHIFDVSKGINANTTAKDAEQRKPAESVSVDLASWWGSSSSCPYFCPLEQQHWENDIIWGNSSDGSSESCIPSEVESEACENHRRHFLSSYPIVLESFGSKEFSDHANILEKKHPQQLRLELCLKVDASSYSDGVMENGTKLFSKGVSQNLDMLEDSWVDKIIWDSDEAAALKTKLILDLQDEHMLFEIPESKDVRHLSAHATAMIIERSVKPHGGDSFDLTGQFEFSNEFNLSNDKYYSDRTATQQLKSHSKNLTENSGLDSVAGNLENLVDAKECEMEDEVGNYESKHNEKNAIKGLEMTRHPSARKPVVCGTCGQIGHIRTNKSCPLYRDQDSAVQVECIDGPGKLNIIDPSTNLLQKTSTSIALVKTSENFEKAGSKTKVLPLKLKCGKEVDFDAESGPRSVNKISRIVCSNKLKVGDLHVKPLKLIIKPLAEVERDQPRKKIIIKPPRGDTTTVEQVKQESKWLAEEVGMKVKGSSKNDRRLPGRDCSAKRQSVVELETYGAEYAPQRKRSRGGERDVLLIPPITS</sequence>
<dbReference type="InterPro" id="IPR036741">
    <property type="entry name" value="TAFII-230_TBP-bd_sf"/>
</dbReference>
<protein>
    <submittedName>
        <fullName evidence="6">Transcription initiation factor tfiid subunit</fullName>
    </submittedName>
</protein>
<feature type="region of interest" description="Disordered" evidence="3">
    <location>
        <begin position="685"/>
        <end position="704"/>
    </location>
</feature>
<dbReference type="InterPro" id="IPR009067">
    <property type="entry name" value="TAF_II_230-bd"/>
</dbReference>
<dbReference type="PANTHER" id="PTHR13900:SF0">
    <property type="entry name" value="TRANSCRIPTION INITIATION FACTOR TFIID SUBUNIT 1"/>
    <property type="match status" value="1"/>
</dbReference>
<dbReference type="AlphaFoldDB" id="A0A7J6VLR9"/>
<dbReference type="Proteomes" id="UP000554482">
    <property type="component" value="Unassembled WGS sequence"/>
</dbReference>
<dbReference type="GO" id="GO:0004402">
    <property type="term" value="F:histone acetyltransferase activity"/>
    <property type="evidence" value="ECO:0007669"/>
    <property type="project" value="InterPro"/>
</dbReference>
<evidence type="ECO:0000256" key="1">
    <source>
        <dbReference type="ARBA" id="ARBA00023015"/>
    </source>
</evidence>
<dbReference type="Pfam" id="PF09247">
    <property type="entry name" value="TBP-binding"/>
    <property type="match status" value="1"/>
</dbReference>
<keyword evidence="6" id="KW-0648">Protein biosynthesis</keyword>
<dbReference type="Pfam" id="PF15288">
    <property type="entry name" value="zf-CCHC_6"/>
    <property type="match status" value="1"/>
</dbReference>
<keyword evidence="2" id="KW-0804">Transcription</keyword>
<name>A0A7J6VLR9_THATH</name>
<feature type="region of interest" description="Disordered" evidence="3">
    <location>
        <begin position="721"/>
        <end position="741"/>
    </location>
</feature>
<evidence type="ECO:0000256" key="2">
    <source>
        <dbReference type="ARBA" id="ARBA00023163"/>
    </source>
</evidence>
<dbReference type="InterPro" id="IPR040240">
    <property type="entry name" value="TAF1"/>
</dbReference>
<dbReference type="PANTHER" id="PTHR13900">
    <property type="entry name" value="TRANSCRIPTION INITIATION FACTOR TFIID"/>
    <property type="match status" value="1"/>
</dbReference>
<keyword evidence="7" id="KW-1185">Reference proteome</keyword>
<keyword evidence="1" id="KW-0805">Transcription regulation</keyword>
<dbReference type="GO" id="GO:0003743">
    <property type="term" value="F:translation initiation factor activity"/>
    <property type="evidence" value="ECO:0007669"/>
    <property type="project" value="UniProtKB-KW"/>
</dbReference>
<evidence type="ECO:0000259" key="5">
    <source>
        <dbReference type="Pfam" id="PF15288"/>
    </source>
</evidence>
<accession>A0A7J6VLR9</accession>
<dbReference type="GO" id="GO:0017025">
    <property type="term" value="F:TBP-class protein binding"/>
    <property type="evidence" value="ECO:0007669"/>
    <property type="project" value="InterPro"/>
</dbReference>
<gene>
    <name evidence="6" type="ORF">FRX31_025298</name>
</gene>
<dbReference type="EMBL" id="JABWDY010031136">
    <property type="protein sequence ID" value="KAF5185115.1"/>
    <property type="molecule type" value="Genomic_DNA"/>
</dbReference>
<dbReference type="GO" id="GO:0051123">
    <property type="term" value="P:RNA polymerase II preinitiation complex assembly"/>
    <property type="evidence" value="ECO:0007669"/>
    <property type="project" value="TreeGrafter"/>
</dbReference>
<feature type="domain" description="Zinc knuckle" evidence="5">
    <location>
        <begin position="523"/>
        <end position="548"/>
    </location>
</feature>
<reference evidence="6 7" key="1">
    <citation type="submission" date="2020-06" db="EMBL/GenBank/DDBJ databases">
        <title>Transcriptomic and genomic resources for Thalictrum thalictroides and T. hernandezii: Facilitating candidate gene discovery in an emerging model plant lineage.</title>
        <authorList>
            <person name="Arias T."/>
            <person name="Riano-Pachon D.M."/>
            <person name="Di Stilio V.S."/>
        </authorList>
    </citation>
    <scope>NUCLEOTIDE SEQUENCE [LARGE SCALE GENOMIC DNA]</scope>
    <source>
        <strain evidence="7">cv. WT478/WT964</strain>
        <tissue evidence="6">Leaves</tissue>
    </source>
</reference>
<evidence type="ECO:0000259" key="4">
    <source>
        <dbReference type="Pfam" id="PF09247"/>
    </source>
</evidence>
<evidence type="ECO:0000256" key="3">
    <source>
        <dbReference type="SAM" id="MobiDB-lite"/>
    </source>
</evidence>
<organism evidence="6 7">
    <name type="scientific">Thalictrum thalictroides</name>
    <name type="common">Rue-anemone</name>
    <name type="synonym">Anemone thalictroides</name>
    <dbReference type="NCBI Taxonomy" id="46969"/>
    <lineage>
        <taxon>Eukaryota</taxon>
        <taxon>Viridiplantae</taxon>
        <taxon>Streptophyta</taxon>
        <taxon>Embryophyta</taxon>
        <taxon>Tracheophyta</taxon>
        <taxon>Spermatophyta</taxon>
        <taxon>Magnoliopsida</taxon>
        <taxon>Ranunculales</taxon>
        <taxon>Ranunculaceae</taxon>
        <taxon>Thalictroideae</taxon>
        <taxon>Thalictrum</taxon>
    </lineage>
</organism>
<feature type="compositionally biased region" description="Acidic residues" evidence="3">
    <location>
        <begin position="103"/>
        <end position="115"/>
    </location>
</feature>
<evidence type="ECO:0000313" key="6">
    <source>
        <dbReference type="EMBL" id="KAF5185115.1"/>
    </source>
</evidence>
<dbReference type="OrthoDB" id="21449at2759"/>
<dbReference type="SUPFAM" id="SSF47055">
    <property type="entry name" value="TAF(II)230 TBP-binding fragment"/>
    <property type="match status" value="1"/>
</dbReference>
<feature type="domain" description="TAFII-230 TBP-binding" evidence="4">
    <location>
        <begin position="7"/>
        <end position="40"/>
    </location>
</feature>
<dbReference type="InterPro" id="IPR041670">
    <property type="entry name" value="Znf-CCHC_6"/>
</dbReference>
<dbReference type="GO" id="GO:0005669">
    <property type="term" value="C:transcription factor TFIID complex"/>
    <property type="evidence" value="ECO:0007669"/>
    <property type="project" value="InterPro"/>
</dbReference>
<proteinExistence type="predicted"/>
<evidence type="ECO:0000313" key="7">
    <source>
        <dbReference type="Proteomes" id="UP000554482"/>
    </source>
</evidence>
<dbReference type="GO" id="GO:0016251">
    <property type="term" value="F:RNA polymerase II general transcription initiation factor activity"/>
    <property type="evidence" value="ECO:0007669"/>
    <property type="project" value="InterPro"/>
</dbReference>
<comment type="caution">
    <text evidence="6">The sequence shown here is derived from an EMBL/GenBank/DDBJ whole genome shotgun (WGS) entry which is preliminary data.</text>
</comment>